<evidence type="ECO:0000313" key="2">
    <source>
        <dbReference type="Proteomes" id="UP000652430"/>
    </source>
</evidence>
<proteinExistence type="predicted"/>
<comment type="caution">
    <text evidence="1">The sequence shown here is derived from an EMBL/GenBank/DDBJ whole genome shotgun (WGS) entry which is preliminary data.</text>
</comment>
<evidence type="ECO:0000313" key="1">
    <source>
        <dbReference type="EMBL" id="GHH16175.1"/>
    </source>
</evidence>
<keyword evidence="2" id="KW-1185">Reference proteome</keyword>
<evidence type="ECO:0008006" key="3">
    <source>
        <dbReference type="Google" id="ProtNLM"/>
    </source>
</evidence>
<protein>
    <recommendedName>
        <fullName evidence="3">DNA-binding protein</fullName>
    </recommendedName>
</protein>
<dbReference type="Proteomes" id="UP000652430">
    <property type="component" value="Unassembled WGS sequence"/>
</dbReference>
<gene>
    <name evidence="1" type="ORF">GCM10008023_19880</name>
</gene>
<sequence>MKAAQVVEAAGIEDAQTIIADFAAAGLVKAYALAIETIDATGNSASFRGATVPVDFWQRLILDSIVADVWVSGTFRLAGSELIGGAPAAVVTGITFNAKHIEWLIAHHEGTPIARRRKRKAKGAPKPAAARPVDEVVVDVADVRPLRRKADPAAIPPGALLASMEQTMQALNKSRGTIYNLIEQGKLTRKETGLRSVSIEVASIRAFAGQIQN</sequence>
<organism evidence="1 2">
    <name type="scientific">Sphingomonas glacialis</name>
    <dbReference type="NCBI Taxonomy" id="658225"/>
    <lineage>
        <taxon>Bacteria</taxon>
        <taxon>Pseudomonadati</taxon>
        <taxon>Pseudomonadota</taxon>
        <taxon>Alphaproteobacteria</taxon>
        <taxon>Sphingomonadales</taxon>
        <taxon>Sphingomonadaceae</taxon>
        <taxon>Sphingomonas</taxon>
    </lineage>
</organism>
<reference evidence="2" key="1">
    <citation type="journal article" date="2019" name="Int. J. Syst. Evol. Microbiol.">
        <title>The Global Catalogue of Microorganisms (GCM) 10K type strain sequencing project: providing services to taxonomists for standard genome sequencing and annotation.</title>
        <authorList>
            <consortium name="The Broad Institute Genomics Platform"/>
            <consortium name="The Broad Institute Genome Sequencing Center for Infectious Disease"/>
            <person name="Wu L."/>
            <person name="Ma J."/>
        </authorList>
    </citation>
    <scope>NUCLEOTIDE SEQUENCE [LARGE SCALE GENOMIC DNA]</scope>
    <source>
        <strain evidence="2">CGMCC 1.8957</strain>
    </source>
</reference>
<accession>A0ABQ3LI81</accession>
<name>A0ABQ3LI81_9SPHN</name>
<dbReference type="EMBL" id="BNAQ01000002">
    <property type="protein sequence ID" value="GHH16175.1"/>
    <property type="molecule type" value="Genomic_DNA"/>
</dbReference>